<dbReference type="InterPro" id="IPR008841">
    <property type="entry name" value="Siphovirus-type_tail_N"/>
</dbReference>
<name>A0ABU4J2B7_9BACI</name>
<dbReference type="RefSeq" id="WP_318757216.1">
    <property type="nucleotide sequence ID" value="NZ_JAWUZT010000005.1"/>
</dbReference>
<gene>
    <name evidence="2" type="ORF">RIB56_03205</name>
</gene>
<reference evidence="3" key="1">
    <citation type="submission" date="2023-07" db="EMBL/GenBank/DDBJ databases">
        <title>Draft genomic sequences of Priestia flexa CCM isolated from the soil of an abandoned mine contaminated by free cyanide in the high Andean zone of Tacna, Peru.</title>
        <authorList>
            <person name="Caceda Quiroz C.J."/>
            <person name="Maraza Chooque G.J."/>
            <person name="Fora Quispe G.L."/>
            <person name="Carpio Mamani M."/>
        </authorList>
    </citation>
    <scope>NUCLEOTIDE SEQUENCE [LARGE SCALE GENOMIC DNA]</scope>
    <source>
        <strain evidence="3">CCM</strain>
    </source>
</reference>
<evidence type="ECO:0000313" key="3">
    <source>
        <dbReference type="Proteomes" id="UP001284771"/>
    </source>
</evidence>
<feature type="domain" description="Siphovirus-type tail component RIFT-related" evidence="1">
    <location>
        <begin position="14"/>
        <end position="125"/>
    </location>
</feature>
<organism evidence="2 3">
    <name type="scientific">Priestia flexa</name>
    <dbReference type="NCBI Taxonomy" id="86664"/>
    <lineage>
        <taxon>Bacteria</taxon>
        <taxon>Bacillati</taxon>
        <taxon>Bacillota</taxon>
        <taxon>Bacilli</taxon>
        <taxon>Bacillales</taxon>
        <taxon>Bacillaceae</taxon>
        <taxon>Priestia</taxon>
    </lineage>
</organism>
<sequence length="276" mass="30784">MRVDLYDKDFNKIDLSPFNVYTTNFILDSPSPTHERQEISGQHGSITLGTKLGGRSMTVTFHIEAVDMHDFPLVRNEVFKVLNGLENLFIVDKREPGKRWKVKVEATYDIVPIGLVFAQFDISFMSDSPFCESVGTTMDDYTFDAGVWQIGQGLLAEDDFIFTHTADTFSIYNPGDVIINPRSIHTPLTIEVEAGVTSSNHTLTLTNTTTGDVWTYTGATTAGQVIVLKNVECLLGGASVALKTNYGLMTLKPGYNQFTKSSNISEVKFINRFYYK</sequence>
<dbReference type="Gene3D" id="2.40.30.200">
    <property type="match status" value="1"/>
</dbReference>
<dbReference type="EMBL" id="JAWUZT010000005">
    <property type="protein sequence ID" value="MDW8515128.1"/>
    <property type="molecule type" value="Genomic_DNA"/>
</dbReference>
<evidence type="ECO:0000259" key="1">
    <source>
        <dbReference type="Pfam" id="PF05709"/>
    </source>
</evidence>
<dbReference type="Proteomes" id="UP001284771">
    <property type="component" value="Unassembled WGS sequence"/>
</dbReference>
<protein>
    <submittedName>
        <fullName evidence="2">Phage tail family protein</fullName>
    </submittedName>
</protein>
<keyword evidence="3" id="KW-1185">Reference proteome</keyword>
<comment type="caution">
    <text evidence="2">The sequence shown here is derived from an EMBL/GenBank/DDBJ whole genome shotgun (WGS) entry which is preliminary data.</text>
</comment>
<evidence type="ECO:0000313" key="2">
    <source>
        <dbReference type="EMBL" id="MDW8515128.1"/>
    </source>
</evidence>
<proteinExistence type="predicted"/>
<dbReference type="Pfam" id="PF05709">
    <property type="entry name" value="Sipho_tail"/>
    <property type="match status" value="1"/>
</dbReference>
<accession>A0ABU4J2B7</accession>